<feature type="domain" description="SF3 helicase" evidence="4">
    <location>
        <begin position="637"/>
        <end position="798"/>
    </location>
</feature>
<dbReference type="NCBIfam" id="TIGR01613">
    <property type="entry name" value="primase_Cterm"/>
    <property type="match status" value="1"/>
</dbReference>
<evidence type="ECO:0000259" key="4">
    <source>
        <dbReference type="PROSITE" id="PS51206"/>
    </source>
</evidence>
<dbReference type="Pfam" id="PF08706">
    <property type="entry name" value="D5_N"/>
    <property type="match status" value="1"/>
</dbReference>
<accession>A0A6C0DEN2</accession>
<keyword evidence="3" id="KW-0067">ATP-binding</keyword>
<proteinExistence type="predicted"/>
<dbReference type="PANTHER" id="PTHR35372">
    <property type="entry name" value="ATP BINDING PROTEIN-RELATED"/>
    <property type="match status" value="1"/>
</dbReference>
<keyword evidence="1" id="KW-0547">Nucleotide-binding</keyword>
<keyword evidence="2" id="KW-0378">Hydrolase</keyword>
<dbReference type="InterPro" id="IPR014818">
    <property type="entry name" value="Phage/plasmid_primase_P4_C"/>
</dbReference>
<dbReference type="InterPro" id="IPR014015">
    <property type="entry name" value="Helicase_SF3_DNA-vir"/>
</dbReference>
<dbReference type="Gene3D" id="3.40.50.300">
    <property type="entry name" value="P-loop containing nucleotide triphosphate hydrolases"/>
    <property type="match status" value="1"/>
</dbReference>
<sequence length="938" mass="109400">MGTTCEYQDINDFLSKHKTNTRKDDNPTEKIIITHTRMPGKGIYGGSYCIPKDKYELFLRLYYEEVFVRKKQDHLTEKQLEVGGPICIDLDFRYSYDVEVRQHDADNISEIINLCYLEPLKEFFIFVNGKKFPIYVMEKPHVNRLSDGSLTKDGIHIIIGIQMSKAMQVMLREKALEILPETMTMENLPVINDCEAIIDAGVAKGSANWQMYGSCKPGNETYTLTHYYEVNFDETDSEFQVTEKPLSEIDLSKDLFKLSAQYPDHPSFEINPKMKEKIDERERNKKKPLNIRRVQSNTKIIPLINNEDQDYSNTPLEDIENEQTLDRVIQSIQSKLMSTEQNIKEIHDYTMTLPEKYYQPGSHELNRMVAFALKQTDQRLFYTWIKLRSKASDFDYSTIPKLFQDWNRYFKVRTDGITSASIMYWSKQDAPEEYWKIRKNSVEHCVTETIIQPTDYDFATVLKKLCGDKYVCSSIKDKIWYVFRDHHWVQDKGTTIRNIISTDMYKLYVARRDKNMVDMESTPSDDPKYESMKSLLKVLNIIIPKLRMGTEKNNIMREAMEVLYDEEFDKRVDKNKYLLCCNNGVIDLKNRIFRNGQPNDYITKSTNIDYYEFDPEYHRDTSLVINDLLDKIYPEKELNRYMWDHLSGSLIGENINQTFNIYLGNGSNGKSKITKLMSLTLGDYYGTLPLALITERRNAIGGTSSEVMNLKGVRYACMQEPTKEIQLNEGVMKELTGGDPIVGRQLYKESESFIPQFDLVVCTNILPVINSNDDGTWRRIRVIKHMSKFADPSENIKPSEDSPYIFPKDKTLEDKLPLLAETFLSMLVKRAFETQGKVEDCPMVMMYSNNYRQREDHIAAFVSQMIEVVEGGVVKREELSETFKKWYCEFYNSKKIPKGIELFDYMNKKFGIPKKGKDGWQGVSIIRPEMEEDEMTGV</sequence>
<dbReference type="PANTHER" id="PTHR35372:SF2">
    <property type="entry name" value="SF3 HELICASE DOMAIN-CONTAINING PROTEIN"/>
    <property type="match status" value="1"/>
</dbReference>
<name>A0A6C0DEN2_9ZZZZ</name>
<reference evidence="5" key="1">
    <citation type="journal article" date="2020" name="Nature">
        <title>Giant virus diversity and host interactions through global metagenomics.</title>
        <authorList>
            <person name="Schulz F."/>
            <person name="Roux S."/>
            <person name="Paez-Espino D."/>
            <person name="Jungbluth S."/>
            <person name="Walsh D.A."/>
            <person name="Denef V.J."/>
            <person name="McMahon K.D."/>
            <person name="Konstantinidis K.T."/>
            <person name="Eloe-Fadrosh E.A."/>
            <person name="Kyrpides N.C."/>
            <person name="Woyke T."/>
        </authorList>
    </citation>
    <scope>NUCLEOTIDE SEQUENCE</scope>
    <source>
        <strain evidence="5">GVMAG-M-3300023174-144</strain>
    </source>
</reference>
<dbReference type="PROSITE" id="PS51206">
    <property type="entry name" value="SF3_HELICASE_1"/>
    <property type="match status" value="1"/>
</dbReference>
<evidence type="ECO:0000256" key="1">
    <source>
        <dbReference type="ARBA" id="ARBA00022741"/>
    </source>
</evidence>
<dbReference type="InterPro" id="IPR027417">
    <property type="entry name" value="P-loop_NTPase"/>
</dbReference>
<dbReference type="AlphaFoldDB" id="A0A6C0DEN2"/>
<dbReference type="InterPro" id="IPR051620">
    <property type="entry name" value="ORF904-like_C"/>
</dbReference>
<organism evidence="5">
    <name type="scientific">viral metagenome</name>
    <dbReference type="NCBI Taxonomy" id="1070528"/>
    <lineage>
        <taxon>unclassified sequences</taxon>
        <taxon>metagenomes</taxon>
        <taxon>organismal metagenomes</taxon>
    </lineage>
</organism>
<dbReference type="Pfam" id="PF23162">
    <property type="entry name" value="AEP_C962R"/>
    <property type="match status" value="1"/>
</dbReference>
<protein>
    <recommendedName>
        <fullName evidence="4">SF3 helicase domain-containing protein</fullName>
    </recommendedName>
</protein>
<dbReference type="InterPro" id="IPR056443">
    <property type="entry name" value="AEP_C962R"/>
</dbReference>
<dbReference type="GO" id="GO:0016787">
    <property type="term" value="F:hydrolase activity"/>
    <property type="evidence" value="ECO:0007669"/>
    <property type="project" value="UniProtKB-KW"/>
</dbReference>
<dbReference type="EMBL" id="MN739598">
    <property type="protein sequence ID" value="QHT14923.1"/>
    <property type="molecule type" value="Genomic_DNA"/>
</dbReference>
<evidence type="ECO:0000313" key="5">
    <source>
        <dbReference type="EMBL" id="QHT14923.1"/>
    </source>
</evidence>
<dbReference type="SMART" id="SM00885">
    <property type="entry name" value="D5_N"/>
    <property type="match status" value="1"/>
</dbReference>
<dbReference type="GO" id="GO:0005524">
    <property type="term" value="F:ATP binding"/>
    <property type="evidence" value="ECO:0007669"/>
    <property type="project" value="UniProtKB-KW"/>
</dbReference>
<dbReference type="InterPro" id="IPR006500">
    <property type="entry name" value="Helicase_put_C_phage/plasmid"/>
</dbReference>
<evidence type="ECO:0000256" key="2">
    <source>
        <dbReference type="ARBA" id="ARBA00022801"/>
    </source>
</evidence>
<evidence type="ECO:0000256" key="3">
    <source>
        <dbReference type="ARBA" id="ARBA00022840"/>
    </source>
</evidence>